<reference evidence="3" key="1">
    <citation type="submission" date="2018-09" db="EMBL/GenBank/DDBJ databases">
        <title>Complete Genome Sequencing of Sulfolobus sp. JCM 16834.</title>
        <authorList>
            <person name="Kato S."/>
            <person name="Itoh T."/>
            <person name="Ohkuma M."/>
        </authorList>
    </citation>
    <scope>NUCLEOTIDE SEQUENCE [LARGE SCALE GENOMIC DNA]</scope>
    <source>
        <strain evidence="3">IC-007</strain>
    </source>
</reference>
<dbReference type="AlphaFoldDB" id="A0A510E2E1"/>
<dbReference type="EMBL" id="AP018930">
    <property type="protein sequence ID" value="BBG26270.1"/>
    <property type="molecule type" value="Genomic_DNA"/>
</dbReference>
<evidence type="ECO:0000313" key="3">
    <source>
        <dbReference type="Proteomes" id="UP000325030"/>
    </source>
</evidence>
<evidence type="ECO:0000256" key="1">
    <source>
        <dbReference type="SAM" id="Phobius"/>
    </source>
</evidence>
<keyword evidence="1" id="KW-0472">Membrane</keyword>
<protein>
    <submittedName>
        <fullName evidence="2">Uncharacterized protein</fullName>
    </submittedName>
</protein>
<keyword evidence="1" id="KW-1133">Transmembrane helix</keyword>
<evidence type="ECO:0000313" key="2">
    <source>
        <dbReference type="EMBL" id="BBG26270.1"/>
    </source>
</evidence>
<organism evidence="2 3">
    <name type="scientific">Sulfuracidifex tepidarius</name>
    <dbReference type="NCBI Taxonomy" id="1294262"/>
    <lineage>
        <taxon>Archaea</taxon>
        <taxon>Thermoproteota</taxon>
        <taxon>Thermoprotei</taxon>
        <taxon>Sulfolobales</taxon>
        <taxon>Sulfolobaceae</taxon>
        <taxon>Sulfuracidifex</taxon>
    </lineage>
</organism>
<accession>A0A510E2E1</accession>
<proteinExistence type="predicted"/>
<name>A0A510E2E1_9CREN</name>
<feature type="transmembrane region" description="Helical" evidence="1">
    <location>
        <begin position="16"/>
        <end position="35"/>
    </location>
</feature>
<dbReference type="Proteomes" id="UP000325030">
    <property type="component" value="Chromosome"/>
</dbReference>
<gene>
    <name evidence="2" type="ORF">IC007_0775</name>
</gene>
<keyword evidence="1" id="KW-0812">Transmembrane</keyword>
<sequence>MIDEEKNKSSIKRRDYFLLYLPSSSFLYLCYFFLLDNFMYIRENMIESDYFSYTLPQAFG</sequence>